<dbReference type="PROSITE" id="PS51192">
    <property type="entry name" value="HELICASE_ATP_BIND_1"/>
    <property type="match status" value="1"/>
</dbReference>
<keyword evidence="4" id="KW-0963">Cytoplasm</keyword>
<dbReference type="SMART" id="SM00490">
    <property type="entry name" value="HELICc"/>
    <property type="match status" value="1"/>
</dbReference>
<accession>A0ABM0GUY3</accession>
<feature type="domain" description="RLR CTR" evidence="22">
    <location>
        <begin position="954"/>
        <end position="1017"/>
    </location>
</feature>
<dbReference type="PANTHER" id="PTHR14074:SF37">
    <property type="entry name" value="INTERFERON-INDUCED HELICASE C DOMAIN-CONTAINING PROTEIN 1-LIKE"/>
    <property type="match status" value="1"/>
</dbReference>
<dbReference type="InterPro" id="IPR011029">
    <property type="entry name" value="DEATH-like_dom_sf"/>
</dbReference>
<evidence type="ECO:0000256" key="8">
    <source>
        <dbReference type="ARBA" id="ARBA00022723"/>
    </source>
</evidence>
<evidence type="ECO:0000256" key="5">
    <source>
        <dbReference type="ARBA" id="ARBA00022499"/>
    </source>
</evidence>
<dbReference type="Pfam" id="PF00270">
    <property type="entry name" value="DEAD"/>
    <property type="match status" value="1"/>
</dbReference>
<evidence type="ECO:0000259" key="21">
    <source>
        <dbReference type="PROSITE" id="PS51194"/>
    </source>
</evidence>
<evidence type="ECO:0000256" key="11">
    <source>
        <dbReference type="ARBA" id="ARBA00022801"/>
    </source>
</evidence>
<name>A0ABM0GUY3_SACKO</name>
<evidence type="ECO:0000256" key="3">
    <source>
        <dbReference type="ARBA" id="ARBA00012552"/>
    </source>
</evidence>
<keyword evidence="9" id="KW-0677">Repeat</keyword>
<comment type="subcellular location">
    <subcellularLocation>
        <location evidence="1">Cytoplasm</location>
    </subcellularLocation>
</comment>
<evidence type="ECO:0000256" key="16">
    <source>
        <dbReference type="ARBA" id="ARBA00022859"/>
    </source>
</evidence>
<evidence type="ECO:0000256" key="7">
    <source>
        <dbReference type="ARBA" id="ARBA00022588"/>
    </source>
</evidence>
<feature type="domain" description="Helicase C-terminal" evidence="21">
    <location>
        <begin position="780"/>
        <end position="940"/>
    </location>
</feature>
<evidence type="ECO:0000259" key="20">
    <source>
        <dbReference type="PROSITE" id="PS51192"/>
    </source>
</evidence>
<dbReference type="InterPro" id="IPR001650">
    <property type="entry name" value="Helicase_C-like"/>
</dbReference>
<dbReference type="Pfam" id="PF16739">
    <property type="entry name" value="CARD_2"/>
    <property type="match status" value="1"/>
</dbReference>
<dbReference type="InterPro" id="IPR011545">
    <property type="entry name" value="DEAD/DEAH_box_helicase_dom"/>
</dbReference>
<evidence type="ECO:0000313" key="24">
    <source>
        <dbReference type="RefSeq" id="XP_002737902.2"/>
    </source>
</evidence>
<keyword evidence="13" id="KW-0862">Zinc</keyword>
<dbReference type="Gene3D" id="1.20.1320.30">
    <property type="match status" value="1"/>
</dbReference>
<keyword evidence="10" id="KW-0547">Nucleotide-binding</keyword>
<keyword evidence="7" id="KW-0399">Innate immunity</keyword>
<keyword evidence="16" id="KW-0391">Immunity</keyword>
<dbReference type="Gene3D" id="2.170.150.30">
    <property type="entry name" value="RIG-I-like receptor, C-terminal regulatory domain"/>
    <property type="match status" value="1"/>
</dbReference>
<dbReference type="PROSITE" id="PS51789">
    <property type="entry name" value="RLR_CTR"/>
    <property type="match status" value="1"/>
</dbReference>
<evidence type="ECO:0000256" key="2">
    <source>
        <dbReference type="ARBA" id="ARBA00006866"/>
    </source>
</evidence>
<dbReference type="InterPro" id="IPR027417">
    <property type="entry name" value="P-loop_NTPase"/>
</dbReference>
<dbReference type="Gene3D" id="3.40.50.300">
    <property type="entry name" value="P-loop containing nucleotide triphosphate hydrolases"/>
    <property type="match status" value="3"/>
</dbReference>
<sequence length="1017" mass="113807">MSSLNSTHTCRNNSLEEEPDYEDPIEIKVLRKQRGDFMHGIIPSQIVPHLTCLTRADESCILAATSRKGDIEGAGVLLYHLMTKKDVWYEDLLKALRNNDVKLEHLATSLENEVKKRKEEVYDIEMTCEDSYSESYDTGNLESPPSQNCNQVYACHIITESGTKPGIKTELHVPGVPDYPPPPYSKVEHGYDQALSVDNEGCHGDVIKQDGGNIQSKRVYESEETAKESLEKEVISPAAESTPVGTSESQTRHVINYEVLKPRGYQEELAGPACKGLNSIICAPTGTGKTHVAMMVSKNHMHRAMEVQAAGNSSTNAQTFVTVQNPDNKVELEKYVSIPDKFTTIAATRSPDPFQDRIAETMAEIEHKTGDIESEETAKESLEKEVISPAAESTPVGTSESQTRHVINYEVLKPRGYQEELAGPAYKGLNSIICAPVGTGKTHVAMMVSKNHMHRAMEVQAAGNSSTSKGKILLIVHMNRLLNQTYKRFKTYLPLFKTGKISGVTTSKLTFEHLAKINDIVITTAGFFENILEKKTTSISAFSLIIIDECHYAMKNHSYNRIMTEYLKIKLAGCSAQLPQIVGLTACPGTGGKSQLQAAQTHLLKLCANLDAQTFVTVQNPDNKIELEKYVSKPDKFTTIAATRSPDPFQDRIAEIMAEIEHKTGDIETCPQRGTEEYEQFIITTRNETLNGNKHETVQCCEHLIQYNKALQISSMCRMSDGLKIIDGFYNERWQRGQHETTSIEKYLYKLFRRNSSELFDISEDENKYPNPKVLKLKENLAEEIKKMDEELRGIIFVKTRALARAIYECIVDDKTLKSLKPAILVGVKSTGVECMTQAEQDTRLRKFALGHCKLLVATSVAEEGLDIKECHMLIRYNYSTNVISLRQSSGRARALESTEHFIGDEDLATRDSVNVFLDQQMEKAIDLIQDMPQAQLQGTVRHTQMNDIAEVYEKESKHIPVKFKSNSVKLYCTGCGKYVCNGNDVYIYDESSHIIVDKAIIKNIATIMTTRSVMLG</sequence>
<dbReference type="EC" id="3.6.4.13" evidence="3"/>
<dbReference type="SUPFAM" id="SSF52540">
    <property type="entry name" value="P-loop containing nucleoside triphosphate hydrolases"/>
    <property type="match status" value="2"/>
</dbReference>
<evidence type="ECO:0000256" key="18">
    <source>
        <dbReference type="ARBA" id="ARBA00023118"/>
    </source>
</evidence>
<evidence type="ECO:0000256" key="14">
    <source>
        <dbReference type="ARBA" id="ARBA00022840"/>
    </source>
</evidence>
<organism evidence="23 24">
    <name type="scientific">Saccoglossus kowalevskii</name>
    <name type="common">Acorn worm</name>
    <dbReference type="NCBI Taxonomy" id="10224"/>
    <lineage>
        <taxon>Eukaryota</taxon>
        <taxon>Metazoa</taxon>
        <taxon>Hemichordata</taxon>
        <taxon>Enteropneusta</taxon>
        <taxon>Harrimaniidae</taxon>
        <taxon>Saccoglossus</taxon>
    </lineage>
</organism>
<keyword evidence="15" id="KW-0832">Ubl conjugation</keyword>
<dbReference type="CDD" id="cd08811">
    <property type="entry name" value="CARD_IPS1"/>
    <property type="match status" value="1"/>
</dbReference>
<dbReference type="GeneID" id="100371629"/>
<dbReference type="InterPro" id="IPR042144">
    <property type="entry name" value="CARD_IPS1"/>
</dbReference>
<evidence type="ECO:0000256" key="17">
    <source>
        <dbReference type="ARBA" id="ARBA00022884"/>
    </source>
</evidence>
<dbReference type="Pfam" id="PF00271">
    <property type="entry name" value="Helicase_C"/>
    <property type="match status" value="1"/>
</dbReference>
<keyword evidence="17" id="KW-0694">RNA-binding</keyword>
<keyword evidence="23" id="KW-1185">Reference proteome</keyword>
<dbReference type="Pfam" id="PF18119">
    <property type="entry name" value="RIG-I_C"/>
    <property type="match status" value="1"/>
</dbReference>
<keyword evidence="18" id="KW-0051">Antiviral defense</keyword>
<comment type="similarity">
    <text evidence="2">Belongs to the helicase family. RLR subfamily.</text>
</comment>
<dbReference type="Proteomes" id="UP000694865">
    <property type="component" value="Unplaced"/>
</dbReference>
<dbReference type="InterPro" id="IPR014001">
    <property type="entry name" value="Helicase_ATP-bd"/>
</dbReference>
<dbReference type="PANTHER" id="PTHR14074">
    <property type="entry name" value="HELICASE WITH DEATH DOMAIN-RELATED"/>
    <property type="match status" value="1"/>
</dbReference>
<proteinExistence type="inferred from homology"/>
<evidence type="ECO:0000259" key="22">
    <source>
        <dbReference type="PROSITE" id="PS51789"/>
    </source>
</evidence>
<dbReference type="Gene3D" id="1.10.533.10">
    <property type="entry name" value="Death Domain, Fas"/>
    <property type="match status" value="1"/>
</dbReference>
<dbReference type="InterPro" id="IPR021673">
    <property type="entry name" value="RLR_CTR"/>
</dbReference>
<evidence type="ECO:0000313" key="23">
    <source>
        <dbReference type="Proteomes" id="UP000694865"/>
    </source>
</evidence>
<evidence type="ECO:0000256" key="15">
    <source>
        <dbReference type="ARBA" id="ARBA00022843"/>
    </source>
</evidence>
<feature type="domain" description="Helicase ATP-binding" evidence="20">
    <location>
        <begin position="422"/>
        <end position="606"/>
    </location>
</feature>
<evidence type="ECO:0000256" key="9">
    <source>
        <dbReference type="ARBA" id="ARBA00022737"/>
    </source>
</evidence>
<keyword evidence="14" id="KW-0067">ATP-binding</keyword>
<dbReference type="PROSITE" id="PS51194">
    <property type="entry name" value="HELICASE_CTER"/>
    <property type="match status" value="1"/>
</dbReference>
<reference evidence="24" key="1">
    <citation type="submission" date="2025-08" db="UniProtKB">
        <authorList>
            <consortium name="RefSeq"/>
        </authorList>
    </citation>
    <scope>IDENTIFICATION</scope>
    <source>
        <tissue evidence="24">Testes</tissue>
    </source>
</reference>
<evidence type="ECO:0000256" key="12">
    <source>
        <dbReference type="ARBA" id="ARBA00022806"/>
    </source>
</evidence>
<comment type="catalytic activity">
    <reaction evidence="19">
        <text>ATP + H2O = ADP + phosphate + H(+)</text>
        <dbReference type="Rhea" id="RHEA:13065"/>
        <dbReference type="ChEBI" id="CHEBI:15377"/>
        <dbReference type="ChEBI" id="CHEBI:15378"/>
        <dbReference type="ChEBI" id="CHEBI:30616"/>
        <dbReference type="ChEBI" id="CHEBI:43474"/>
        <dbReference type="ChEBI" id="CHEBI:456216"/>
        <dbReference type="EC" id="3.6.4.13"/>
    </reaction>
    <physiologicalReaction direction="left-to-right" evidence="19">
        <dbReference type="Rhea" id="RHEA:13066"/>
    </physiologicalReaction>
</comment>
<evidence type="ECO:0000256" key="4">
    <source>
        <dbReference type="ARBA" id="ARBA00022490"/>
    </source>
</evidence>
<dbReference type="InterPro" id="IPR031964">
    <property type="entry name" value="CARD_dom"/>
</dbReference>
<dbReference type="InterPro" id="IPR051363">
    <property type="entry name" value="RLR_Helicase"/>
</dbReference>
<keyword evidence="12" id="KW-0347">Helicase</keyword>
<evidence type="ECO:0000256" key="19">
    <source>
        <dbReference type="ARBA" id="ARBA00049390"/>
    </source>
</evidence>
<evidence type="ECO:0000256" key="13">
    <source>
        <dbReference type="ARBA" id="ARBA00022833"/>
    </source>
</evidence>
<dbReference type="InterPro" id="IPR038557">
    <property type="entry name" value="RLR_C_sf"/>
</dbReference>
<evidence type="ECO:0000256" key="1">
    <source>
        <dbReference type="ARBA" id="ARBA00004496"/>
    </source>
</evidence>
<evidence type="ECO:0000256" key="10">
    <source>
        <dbReference type="ARBA" id="ARBA00022741"/>
    </source>
</evidence>
<keyword evidence="11" id="KW-0378">Hydrolase</keyword>
<keyword evidence="5" id="KW-1017">Isopeptide bond</keyword>
<evidence type="ECO:0000256" key="6">
    <source>
        <dbReference type="ARBA" id="ARBA00022553"/>
    </source>
</evidence>
<keyword evidence="6" id="KW-0597">Phosphoprotein</keyword>
<protein>
    <recommendedName>
        <fullName evidence="3">RNA helicase</fullName>
        <ecNumber evidence="3">3.6.4.13</ecNumber>
    </recommendedName>
</protein>
<keyword evidence="8" id="KW-0479">Metal-binding</keyword>
<dbReference type="SMART" id="SM00487">
    <property type="entry name" value="DEXDc"/>
    <property type="match status" value="1"/>
</dbReference>
<dbReference type="InterPro" id="IPR041204">
    <property type="entry name" value="RIG-I-like_C"/>
</dbReference>
<gene>
    <name evidence="24" type="primary">LOC100371629</name>
</gene>
<dbReference type="RefSeq" id="XP_002737902.2">
    <property type="nucleotide sequence ID" value="XM_002737856.2"/>
</dbReference>